<proteinExistence type="predicted"/>
<protein>
    <submittedName>
        <fullName evidence="1">AMP-dependent synthetase</fullName>
    </submittedName>
</protein>
<dbReference type="PANTHER" id="PTHR43845:SF1">
    <property type="entry name" value="BLR5969 PROTEIN"/>
    <property type="match status" value="1"/>
</dbReference>
<dbReference type="PATRIC" id="fig|317.197.peg.4037"/>
<evidence type="ECO:0000313" key="2">
    <source>
        <dbReference type="Proteomes" id="UP000036955"/>
    </source>
</evidence>
<organism evidence="1 2">
    <name type="scientific">Pseudomonas syringae</name>
    <dbReference type="NCBI Taxonomy" id="317"/>
    <lineage>
        <taxon>Bacteria</taxon>
        <taxon>Pseudomonadati</taxon>
        <taxon>Pseudomonadota</taxon>
        <taxon>Gammaproteobacteria</taxon>
        <taxon>Pseudomonadales</taxon>
        <taxon>Pseudomonadaceae</taxon>
        <taxon>Pseudomonas</taxon>
    </lineage>
</organism>
<dbReference type="InterPro" id="IPR042099">
    <property type="entry name" value="ANL_N_sf"/>
</dbReference>
<gene>
    <name evidence="1" type="ORF">ACS77_03320</name>
</gene>
<dbReference type="AlphaFoldDB" id="A0A0L1MMJ3"/>
<dbReference type="PANTHER" id="PTHR43845">
    <property type="entry name" value="BLR5969 PROTEIN"/>
    <property type="match status" value="1"/>
</dbReference>
<accession>A0A0L1MMJ3</accession>
<name>A0A0L1MMJ3_PSESX</name>
<comment type="caution">
    <text evidence="1">The sequence shown here is derived from an EMBL/GenBank/DDBJ whole genome shotgun (WGS) entry which is preliminary data.</text>
</comment>
<sequence length="437" mass="48558">MPDKKENPVNPTYSLEQLVPYIRRHSNFYSKHLKHLPSKGITLKDLPLTDVSDYWAGSNDLSHWPVLTGNVDDALVFKTGGSTSQGKLAVYSCEEWKTLVSTFGNSLSAQLNNSDRVANLFFSGDLYASFLFIHDSLAHVGPSICEFPFTGDVELDVLADAIARHRINVLAGVPAQLLQFAAYLAQHRRVLCGVETLLYGGESLFAPQLAILGEVFPSARIASIGYASVDAGLIGASDRDCALGEHRVFEPQTLLEIVDEYTGEVIEECDRTGLLVLTNLTRRLMPLLRYPVGDRACWREPAATPMRKFALKGRSAHSQRIRVGVLSLFTEEIHEIVQRAARSEQWQLVIEQVGHKDLLSVKWVPEPQLQSVEPARRALREALLAHYPAIDDLSHEGLLELQVLACATTDLKLHPRSGKQLRVLDLRVYDAPPLEPV</sequence>
<evidence type="ECO:0000313" key="1">
    <source>
        <dbReference type="EMBL" id="KNH29718.1"/>
    </source>
</evidence>
<dbReference type="Proteomes" id="UP000036955">
    <property type="component" value="Unassembled WGS sequence"/>
</dbReference>
<dbReference type="SUPFAM" id="SSF56801">
    <property type="entry name" value="Acetyl-CoA synthetase-like"/>
    <property type="match status" value="1"/>
</dbReference>
<dbReference type="EMBL" id="LFQK01000004">
    <property type="protein sequence ID" value="KNH29718.1"/>
    <property type="molecule type" value="Genomic_DNA"/>
</dbReference>
<dbReference type="Gene3D" id="3.40.50.12780">
    <property type="entry name" value="N-terminal domain of ligase-like"/>
    <property type="match status" value="1"/>
</dbReference>
<reference evidence="1 2" key="1">
    <citation type="submission" date="2015-06" db="EMBL/GenBank/DDBJ databases">
        <authorList>
            <person name="Hoefler B.C."/>
            <person name="Straight P.D."/>
        </authorList>
    </citation>
    <scope>NUCLEOTIDE SEQUENCE [LARGE SCALE GENOMIC DNA]</scope>
    <source>
        <strain evidence="1 2">Riq4</strain>
    </source>
</reference>